<dbReference type="Pfam" id="PF05362">
    <property type="entry name" value="Lon_C"/>
    <property type="match status" value="1"/>
</dbReference>
<keyword evidence="6 12" id="KW-0067">ATP-binding</keyword>
<organism evidence="19 20">
    <name type="scientific">Monosiga brevicollis</name>
    <name type="common">Choanoflagellate</name>
    <dbReference type="NCBI Taxonomy" id="81824"/>
    <lineage>
        <taxon>Eukaryota</taxon>
        <taxon>Choanoflagellata</taxon>
        <taxon>Craspedida</taxon>
        <taxon>Salpingoecidae</taxon>
        <taxon>Monosiga</taxon>
    </lineage>
</organism>
<keyword evidence="9" id="KW-0496">Mitochondrion</keyword>
<dbReference type="FunFam" id="1.20.58.1480:FF:000002">
    <property type="entry name" value="Lon protease homolog, mitochondrial"/>
    <property type="match status" value="1"/>
</dbReference>
<evidence type="ECO:0000256" key="13">
    <source>
        <dbReference type="PROSITE-ProRule" id="PRU01122"/>
    </source>
</evidence>
<dbReference type="FunFam" id="3.40.50.300:FF:000021">
    <property type="entry name" value="Lon protease homolog"/>
    <property type="match status" value="1"/>
</dbReference>
<evidence type="ECO:0000256" key="7">
    <source>
        <dbReference type="ARBA" id="ARBA00022946"/>
    </source>
</evidence>
<dbReference type="Gene3D" id="1.20.58.1480">
    <property type="match status" value="1"/>
</dbReference>
<dbReference type="InterPro" id="IPR027417">
    <property type="entry name" value="P-loop_NTPase"/>
</dbReference>
<dbReference type="GO" id="GO:0016887">
    <property type="term" value="F:ATP hydrolysis activity"/>
    <property type="evidence" value="ECO:0007669"/>
    <property type="project" value="InterPro"/>
</dbReference>
<keyword evidence="2 13" id="KW-0645">Protease</keyword>
<evidence type="ECO:0000313" key="19">
    <source>
        <dbReference type="EMBL" id="EDQ89858.1"/>
    </source>
</evidence>
<evidence type="ECO:0000313" key="20">
    <source>
        <dbReference type="Proteomes" id="UP000001357"/>
    </source>
</evidence>
<dbReference type="NCBIfam" id="TIGR00763">
    <property type="entry name" value="lon"/>
    <property type="match status" value="1"/>
</dbReference>
<feature type="binding site" evidence="12">
    <location>
        <begin position="246"/>
        <end position="253"/>
    </location>
    <ligand>
        <name>ATP</name>
        <dbReference type="ChEBI" id="CHEBI:30616"/>
    </ligand>
</feature>
<evidence type="ECO:0000256" key="9">
    <source>
        <dbReference type="ARBA" id="ARBA00023128"/>
    </source>
</evidence>
<comment type="subcellular location">
    <subcellularLocation>
        <location evidence="1">Mitochondrion matrix</location>
    </subcellularLocation>
</comment>
<dbReference type="Gene3D" id="3.30.230.10">
    <property type="match status" value="1"/>
</dbReference>
<evidence type="ECO:0000256" key="5">
    <source>
        <dbReference type="ARBA" id="ARBA00022825"/>
    </source>
</evidence>
<evidence type="ECO:0000256" key="4">
    <source>
        <dbReference type="ARBA" id="ARBA00022801"/>
    </source>
</evidence>
<dbReference type="InterPro" id="IPR014721">
    <property type="entry name" value="Ribsml_uS5_D2-typ_fold_subgr"/>
</dbReference>
<dbReference type="FunCoup" id="A9UXK7">
    <property type="interactions" value="1331"/>
</dbReference>
<dbReference type="Pfam" id="PF02190">
    <property type="entry name" value="LON_substr_bdg"/>
    <property type="match status" value="1"/>
</dbReference>
<feature type="active site" evidence="11 13">
    <location>
        <position position="625"/>
    </location>
</feature>
<name>A9UXK7_MONBE</name>
<dbReference type="GO" id="GO:0005759">
    <property type="term" value="C:mitochondrial matrix"/>
    <property type="evidence" value="ECO:0000318"/>
    <property type="project" value="GO_Central"/>
</dbReference>
<evidence type="ECO:0000256" key="6">
    <source>
        <dbReference type="ARBA" id="ARBA00022840"/>
    </source>
</evidence>
<evidence type="ECO:0000256" key="12">
    <source>
        <dbReference type="PIRSR" id="PIRSR001174-2"/>
    </source>
</evidence>
<keyword evidence="4 13" id="KW-0378">Hydrolase</keyword>
<dbReference type="InterPro" id="IPR027065">
    <property type="entry name" value="Lon_Prtase"/>
</dbReference>
<dbReference type="PANTHER" id="PTHR43718:SF2">
    <property type="entry name" value="LON PROTEASE HOMOLOG, MITOCHONDRIAL"/>
    <property type="match status" value="1"/>
</dbReference>
<evidence type="ECO:0000256" key="3">
    <source>
        <dbReference type="ARBA" id="ARBA00022741"/>
    </source>
</evidence>
<accession>A9UXK7</accession>
<dbReference type="eggNOG" id="KOG2004">
    <property type="taxonomic scope" value="Eukaryota"/>
</dbReference>
<evidence type="ECO:0000259" key="17">
    <source>
        <dbReference type="PROSITE" id="PS51786"/>
    </source>
</evidence>
<dbReference type="GO" id="GO:0007005">
    <property type="term" value="P:mitochondrion organization"/>
    <property type="evidence" value="ECO:0000318"/>
    <property type="project" value="GO_Central"/>
</dbReference>
<dbReference type="SUPFAM" id="SSF54211">
    <property type="entry name" value="Ribosomal protein S5 domain 2-like"/>
    <property type="match status" value="1"/>
</dbReference>
<dbReference type="PROSITE" id="PS51786">
    <property type="entry name" value="LON_PROTEOLYTIC"/>
    <property type="match status" value="1"/>
</dbReference>
<comment type="catalytic activity">
    <reaction evidence="10">
        <text>Hydrolysis of proteins in presence of ATP.</text>
        <dbReference type="EC" id="3.4.21.53"/>
    </reaction>
</comment>
<keyword evidence="16" id="KW-0175">Coiled coil</keyword>
<keyword evidence="3 12" id="KW-0547">Nucleotide-binding</keyword>
<dbReference type="PANTHER" id="PTHR43718">
    <property type="entry name" value="LON PROTEASE"/>
    <property type="match status" value="1"/>
</dbReference>
<evidence type="ECO:0000259" key="18">
    <source>
        <dbReference type="PROSITE" id="PS51787"/>
    </source>
</evidence>
<reference evidence="19 20" key="1">
    <citation type="journal article" date="2008" name="Nature">
        <title>The genome of the choanoflagellate Monosiga brevicollis and the origin of metazoans.</title>
        <authorList>
            <consortium name="JGI Sequencing"/>
            <person name="King N."/>
            <person name="Westbrook M.J."/>
            <person name="Young S.L."/>
            <person name="Kuo A."/>
            <person name="Abedin M."/>
            <person name="Chapman J."/>
            <person name="Fairclough S."/>
            <person name="Hellsten U."/>
            <person name="Isogai Y."/>
            <person name="Letunic I."/>
            <person name="Marr M."/>
            <person name="Pincus D."/>
            <person name="Putnam N."/>
            <person name="Rokas A."/>
            <person name="Wright K.J."/>
            <person name="Zuzow R."/>
            <person name="Dirks W."/>
            <person name="Good M."/>
            <person name="Goodstein D."/>
            <person name="Lemons D."/>
            <person name="Li W."/>
            <person name="Lyons J.B."/>
            <person name="Morris A."/>
            <person name="Nichols S."/>
            <person name="Richter D.J."/>
            <person name="Salamov A."/>
            <person name="Bork P."/>
            <person name="Lim W.A."/>
            <person name="Manning G."/>
            <person name="Miller W.T."/>
            <person name="McGinnis W."/>
            <person name="Shapiro H."/>
            <person name="Tjian R."/>
            <person name="Grigoriev I.V."/>
            <person name="Rokhsar D."/>
        </authorList>
    </citation>
    <scope>NUCLEOTIDE SEQUENCE [LARGE SCALE GENOMIC DNA]</scope>
    <source>
        <strain evidence="20">MX1 / ATCC 50154</strain>
    </source>
</reference>
<feature type="coiled-coil region" evidence="16">
    <location>
        <begin position="69"/>
        <end position="106"/>
    </location>
</feature>
<dbReference type="STRING" id="81824.A9UXK7"/>
<evidence type="ECO:0000256" key="8">
    <source>
        <dbReference type="ARBA" id="ARBA00023125"/>
    </source>
</evidence>
<dbReference type="InterPro" id="IPR003111">
    <property type="entry name" value="Lon_prtase_N"/>
</dbReference>
<keyword evidence="5 13" id="KW-0720">Serine protease</keyword>
<dbReference type="InterPro" id="IPR003593">
    <property type="entry name" value="AAA+_ATPase"/>
</dbReference>
<keyword evidence="7" id="KW-0809">Transit peptide</keyword>
<proteinExistence type="inferred from homology"/>
<dbReference type="AlphaFoldDB" id="A9UXK7"/>
<dbReference type="InterPro" id="IPR020568">
    <property type="entry name" value="Ribosomal_Su5_D2-typ_SF"/>
</dbReference>
<dbReference type="Proteomes" id="UP000001357">
    <property type="component" value="Unassembled WGS sequence"/>
</dbReference>
<comment type="similarity">
    <text evidence="13 14">Belongs to the peptidase S16 family.</text>
</comment>
<evidence type="ECO:0000256" key="2">
    <source>
        <dbReference type="ARBA" id="ARBA00022670"/>
    </source>
</evidence>
<dbReference type="GeneID" id="5890614"/>
<dbReference type="InterPro" id="IPR008268">
    <property type="entry name" value="Peptidase_S16_AS"/>
</dbReference>
<dbReference type="Gene3D" id="3.40.50.300">
    <property type="entry name" value="P-loop containing nucleotide triphosphate hydrolases"/>
    <property type="match status" value="1"/>
</dbReference>
<feature type="domain" description="Lon N-terminal" evidence="18">
    <location>
        <begin position="1"/>
        <end position="93"/>
    </location>
</feature>
<dbReference type="InterPro" id="IPR054594">
    <property type="entry name" value="Lon_lid"/>
</dbReference>
<dbReference type="InterPro" id="IPR004815">
    <property type="entry name" value="Lon_bac/euk-typ"/>
</dbReference>
<protein>
    <recommendedName>
        <fullName evidence="15">Lon protease homolog</fullName>
        <ecNumber evidence="15">3.4.21.-</ecNumber>
    </recommendedName>
</protein>
<gene>
    <name evidence="19" type="ORF">MONBRDRAFT_16820</name>
</gene>
<keyword evidence="20" id="KW-1185">Reference proteome</keyword>
<evidence type="ECO:0000256" key="15">
    <source>
        <dbReference type="RuleBase" id="RU000592"/>
    </source>
</evidence>
<dbReference type="InParanoid" id="A9UXK7"/>
<feature type="active site" evidence="11 13">
    <location>
        <position position="582"/>
    </location>
</feature>
<dbReference type="KEGG" id="mbr:MONBRDRAFT_16820"/>
<dbReference type="Pfam" id="PF22667">
    <property type="entry name" value="Lon_lid"/>
    <property type="match status" value="1"/>
</dbReference>
<sequence length="683" mass="75819">MLLATAFNSDQVKALSNEVIATVRDIVALNPMYRENMQRVAEMGQRNLDNPVQLCDFAAALTSGNPEELQGILEEMDVAERLYKTLELLKKELLQLKLQAKISEEVQEKLHKHNKEALLREQLKIIKKELGISKDDKDSLLEKYKAQLENKTLPDDVKKVVDEELNKLSMLDNHSYEFNTSRNYLDWLTTLPWGVYGEDNFDIERAQAILDEDHYGMKDVKDRVLEFIAVGKLRNSMHGKILTFSGPPGVGKTSIAKSIARALNREYYRFSVGGLHDVAEIKGHRRTYVGAMPGKPIQCLKTTGTQNPLILLDEVDKIGRGVHGDPTSSLLELLDPAQNSGFLDHYLDVPVDLSKVLFICTANVLDTIPGPLLDRMEIIQLSGYMADEKRAIAKQYLIPEAQKTSGVTAEQLEITDEALDVLNRAYCRESGVRNLEKHIDKIHRKAALKLVRDNAKTLRVDASNLSDYVGQPVFLSDRLYEQTPPGVVMGLAWTAMGGSTLYIETVASRADRMKATVPGEARSDGRFGVTGSLGDVMKESSTIAYTFAKHYLEKVDEKNGFFNSASVSLHVPEGATPKDGPSAGCTMVTALLSLALDKPVRQNFAMTGEVSLTGRVLRVGGIKEKVLAAKRSGVTCVVLPYTNEMDWQELPDQVKEGLEVHFAKTYDDVYKVAFADAAAAQQE</sequence>
<dbReference type="PROSITE" id="PS51787">
    <property type="entry name" value="LON_N"/>
    <property type="match status" value="1"/>
</dbReference>
<evidence type="ECO:0000256" key="11">
    <source>
        <dbReference type="PIRSR" id="PIRSR001174-1"/>
    </source>
</evidence>
<evidence type="ECO:0000256" key="16">
    <source>
        <dbReference type="SAM" id="Coils"/>
    </source>
</evidence>
<dbReference type="Gene3D" id="1.20.5.5270">
    <property type="match status" value="1"/>
</dbReference>
<evidence type="ECO:0000256" key="14">
    <source>
        <dbReference type="RuleBase" id="RU000591"/>
    </source>
</evidence>
<dbReference type="SUPFAM" id="SSF52540">
    <property type="entry name" value="P-loop containing nucleoside triphosphate hydrolases"/>
    <property type="match status" value="1"/>
</dbReference>
<keyword evidence="8" id="KW-0238">DNA-binding</keyword>
<dbReference type="PROSITE" id="PS01046">
    <property type="entry name" value="LON_SER"/>
    <property type="match status" value="1"/>
</dbReference>
<evidence type="ECO:0000256" key="10">
    <source>
        <dbReference type="ARBA" id="ARBA00050665"/>
    </source>
</evidence>
<dbReference type="InterPro" id="IPR008269">
    <property type="entry name" value="Lon_proteolytic"/>
</dbReference>
<dbReference type="EC" id="3.4.21.-" evidence="15"/>
<dbReference type="GO" id="GO:0004252">
    <property type="term" value="F:serine-type endopeptidase activity"/>
    <property type="evidence" value="ECO:0007669"/>
    <property type="project" value="UniProtKB-UniRule"/>
</dbReference>
<dbReference type="InterPro" id="IPR003959">
    <property type="entry name" value="ATPase_AAA_core"/>
</dbReference>
<dbReference type="FunFam" id="1.20.5.5270:FF:000001">
    <property type="entry name" value="Lon protease homolog, mitochondrial"/>
    <property type="match status" value="1"/>
</dbReference>
<dbReference type="SMART" id="SM00382">
    <property type="entry name" value="AAA"/>
    <property type="match status" value="1"/>
</dbReference>
<dbReference type="FunFam" id="1.10.8.60:FF:000043">
    <property type="entry name" value="Lon protease homolog, mitochondrial"/>
    <property type="match status" value="1"/>
</dbReference>
<dbReference type="GO" id="GO:0004176">
    <property type="term" value="F:ATP-dependent peptidase activity"/>
    <property type="evidence" value="ECO:0000318"/>
    <property type="project" value="GO_Central"/>
</dbReference>
<dbReference type="PIRSF" id="PIRSF001174">
    <property type="entry name" value="Lon_proteas"/>
    <property type="match status" value="1"/>
</dbReference>
<dbReference type="Gene3D" id="1.10.8.60">
    <property type="match status" value="1"/>
</dbReference>
<dbReference type="GO" id="GO:0006515">
    <property type="term" value="P:protein quality control for misfolded or incompletely synthesized proteins"/>
    <property type="evidence" value="ECO:0000318"/>
    <property type="project" value="GO_Central"/>
</dbReference>
<dbReference type="Pfam" id="PF00004">
    <property type="entry name" value="AAA"/>
    <property type="match status" value="1"/>
</dbReference>
<dbReference type="GO" id="GO:0003697">
    <property type="term" value="F:single-stranded DNA binding"/>
    <property type="evidence" value="ECO:0000318"/>
    <property type="project" value="GO_Central"/>
</dbReference>
<dbReference type="RefSeq" id="XP_001745280.1">
    <property type="nucleotide sequence ID" value="XM_001745228.1"/>
</dbReference>
<feature type="domain" description="Lon proteolytic" evidence="17">
    <location>
        <begin position="482"/>
        <end position="676"/>
    </location>
</feature>
<dbReference type="FunFam" id="3.30.230.10:FF:000015">
    <property type="entry name" value="Lon protease homolog, mitochondrial"/>
    <property type="match status" value="1"/>
</dbReference>
<dbReference type="PRINTS" id="PR00830">
    <property type="entry name" value="ENDOLAPTASE"/>
</dbReference>
<dbReference type="GO" id="GO:0005524">
    <property type="term" value="F:ATP binding"/>
    <property type="evidence" value="ECO:0007669"/>
    <property type="project" value="UniProtKB-KW"/>
</dbReference>
<evidence type="ECO:0000256" key="1">
    <source>
        <dbReference type="ARBA" id="ARBA00004305"/>
    </source>
</evidence>
<dbReference type="CDD" id="cd19500">
    <property type="entry name" value="RecA-like_Lon"/>
    <property type="match status" value="1"/>
</dbReference>
<dbReference type="EMBL" id="CH991549">
    <property type="protein sequence ID" value="EDQ89858.1"/>
    <property type="molecule type" value="Genomic_DNA"/>
</dbReference>
<dbReference type="OMA" id="WLTNIPW"/>